<keyword evidence="2" id="KW-1185">Reference proteome</keyword>
<comment type="caution">
    <text evidence="1">The sequence shown here is derived from an EMBL/GenBank/DDBJ whole genome shotgun (WGS) entry which is preliminary data.</text>
</comment>
<dbReference type="Proteomes" id="UP000004778">
    <property type="component" value="Unassembled WGS sequence"/>
</dbReference>
<name>C0W3G9_9ACTO</name>
<dbReference type="AlphaFoldDB" id="C0W3G9"/>
<organism evidence="1 2">
    <name type="scientific">Actinomyces urogenitalis DSM 15434</name>
    <dbReference type="NCBI Taxonomy" id="525246"/>
    <lineage>
        <taxon>Bacteria</taxon>
        <taxon>Bacillati</taxon>
        <taxon>Actinomycetota</taxon>
        <taxon>Actinomycetes</taxon>
        <taxon>Actinomycetales</taxon>
        <taxon>Actinomycetaceae</taxon>
        <taxon>Actinomyces</taxon>
    </lineage>
</organism>
<sequence length="64" mass="7236">MTDRFVRAHVMLLSVRVVGWDRGVVAAPADPTIGAEWGLLNEGRAALRHRLGLNLKMRFRPDLR</sequence>
<dbReference type="HOGENOM" id="CLU_2857614_0_0_11"/>
<protein>
    <submittedName>
        <fullName evidence="1">Uncharacterized protein</fullName>
    </submittedName>
</protein>
<evidence type="ECO:0000313" key="1">
    <source>
        <dbReference type="EMBL" id="EEH66732.1"/>
    </source>
</evidence>
<reference evidence="1 2" key="1">
    <citation type="submission" date="2009-01" db="EMBL/GenBank/DDBJ databases">
        <authorList>
            <person name="Qin X."/>
            <person name="Bachman B."/>
            <person name="Battles P."/>
            <person name="Bell A."/>
            <person name="Bess C."/>
            <person name="Bickham C."/>
            <person name="Chaboub L."/>
            <person name="Chen D."/>
            <person name="Coyle M."/>
            <person name="Deiros D.R."/>
            <person name="Dinh H."/>
            <person name="Forbes L."/>
            <person name="Fowler G."/>
            <person name="Francisco L."/>
            <person name="Fu Q."/>
            <person name="Gubbala S."/>
            <person name="Hale W."/>
            <person name="Han Y."/>
            <person name="Hemphill L."/>
            <person name="Highlander S.K."/>
            <person name="Hirani K."/>
            <person name="Hogues M."/>
            <person name="Jackson L."/>
            <person name="Jakkamsetti A."/>
            <person name="Javaid M."/>
            <person name="Jiang H."/>
            <person name="Korchina V."/>
            <person name="Kovar C."/>
            <person name="Lara F."/>
            <person name="Lee S."/>
            <person name="Mata R."/>
            <person name="Mathew T."/>
            <person name="Moen C."/>
            <person name="Morales K."/>
            <person name="Munidasa M."/>
            <person name="Nazareth L."/>
            <person name="Ngo R."/>
            <person name="Nguyen L."/>
            <person name="Okwuonu G."/>
            <person name="Ongeri F."/>
            <person name="Patil S."/>
            <person name="Petrosino J."/>
            <person name="Pham C."/>
            <person name="Pham P."/>
            <person name="Pu L.-L."/>
            <person name="Puazo M."/>
            <person name="Raj R."/>
            <person name="Reid J."/>
            <person name="Rouhana J."/>
            <person name="Saada N."/>
            <person name="Shang Y."/>
            <person name="Simmons D."/>
            <person name="Thornton R."/>
            <person name="Warren J."/>
            <person name="Weissenberger G."/>
            <person name="Zhang J."/>
            <person name="Zhang L."/>
            <person name="Zhou C."/>
            <person name="Zhu D."/>
            <person name="Muzny D."/>
            <person name="Worley K."/>
            <person name="Gibbs R."/>
        </authorList>
    </citation>
    <scope>NUCLEOTIDE SEQUENCE [LARGE SCALE GENOMIC DNA]</scope>
    <source>
        <strain evidence="1 2">DSM 15434</strain>
    </source>
</reference>
<dbReference type="EMBL" id="ACFH01000020">
    <property type="protein sequence ID" value="EEH66732.1"/>
    <property type="molecule type" value="Genomic_DNA"/>
</dbReference>
<gene>
    <name evidence="1" type="ORF">HMPREF0058_0413</name>
</gene>
<accession>C0W3G9</accession>
<proteinExistence type="predicted"/>
<evidence type="ECO:0000313" key="2">
    <source>
        <dbReference type="Proteomes" id="UP000004778"/>
    </source>
</evidence>